<proteinExistence type="predicted"/>
<feature type="region of interest" description="Disordered" evidence="1">
    <location>
        <begin position="54"/>
        <end position="77"/>
    </location>
</feature>
<organism evidence="2 3">
    <name type="scientific">Mycobacterium phage RidgeCB</name>
    <dbReference type="NCBI Taxonomy" id="1071506"/>
    <lineage>
        <taxon>Viruses</taxon>
        <taxon>Duplodnaviria</taxon>
        <taxon>Heunggongvirae</taxon>
        <taxon>Uroviricota</taxon>
        <taxon>Caudoviricetes</taxon>
        <taxon>Fromanvirus</taxon>
        <taxon>Fromanvirus ridgecb</taxon>
    </lineage>
</organism>
<protein>
    <submittedName>
        <fullName evidence="2">Uncharacterized protein</fullName>
    </submittedName>
</protein>
<dbReference type="GeneID" id="18562092"/>
<gene>
    <name evidence="2" type="primary">91</name>
    <name evidence="2" type="ORF">RIDGECB_91</name>
</gene>
<evidence type="ECO:0000313" key="3">
    <source>
        <dbReference type="Proteomes" id="UP000008905"/>
    </source>
</evidence>
<dbReference type="KEGG" id="vg:18562092"/>
<evidence type="ECO:0000256" key="1">
    <source>
        <dbReference type="SAM" id="MobiDB-lite"/>
    </source>
</evidence>
<evidence type="ECO:0000313" key="2">
    <source>
        <dbReference type="EMBL" id="AEL20193.1"/>
    </source>
</evidence>
<dbReference type="EMBL" id="JN398369">
    <property type="protein sequence ID" value="AEL20193.1"/>
    <property type="molecule type" value="Genomic_DNA"/>
</dbReference>
<keyword evidence="3" id="KW-1185">Reference proteome</keyword>
<dbReference type="OrthoDB" id="24991at10239"/>
<dbReference type="RefSeq" id="YP_009014259.1">
    <property type="nucleotide sequence ID" value="NC_023710.1"/>
</dbReference>
<name>G1JTZ1_9CAUD</name>
<accession>G1JTZ1</accession>
<reference evidence="2 3" key="1">
    <citation type="journal article" date="2012" name="J. Virol.">
        <title>Complete Genome Sequences of 138 Mycobacteriophages.</title>
        <authorList>
            <consortium name="the Science Education Alliance Phage Hunters Advancing Genomics and Evolutionary Science Program"/>
            <consortium name="the KwaZulu-Natal Research Institute for Tuberculosis and HIV Mycobacterial Genetics Course Students"/>
            <consortium name="the Phage Hunters Integrating Research and Education Program"/>
            <person name="Hatfull G.F."/>
        </authorList>
    </citation>
    <scope>NUCLEOTIDE SEQUENCE [LARGE SCALE GENOMIC DNA]</scope>
</reference>
<sequence length="77" mass="8118">MRGDAVTCQATSSNPDRLRVKSLDVDAAGRLLAFRTADTELAVFEAQRGRGAALRGLPGRGMRKPPARRPGAQSAGI</sequence>
<dbReference type="Proteomes" id="UP000008905">
    <property type="component" value="Segment"/>
</dbReference>